<dbReference type="Proteomes" id="UP000252355">
    <property type="component" value="Unassembled WGS sequence"/>
</dbReference>
<protein>
    <submittedName>
        <fullName evidence="1">Uncharacterized protein</fullName>
    </submittedName>
</protein>
<comment type="caution">
    <text evidence="1">The sequence shown here is derived from an EMBL/GenBank/DDBJ whole genome shotgun (WGS) entry which is preliminary data.</text>
</comment>
<evidence type="ECO:0000313" key="2">
    <source>
        <dbReference type="Proteomes" id="UP000252355"/>
    </source>
</evidence>
<evidence type="ECO:0000313" key="1">
    <source>
        <dbReference type="EMBL" id="RCK77277.1"/>
    </source>
</evidence>
<accession>A0A367ZHE8</accession>
<dbReference type="AlphaFoldDB" id="A0A367ZHE8"/>
<organism evidence="1 2">
    <name type="scientific">Candidatus Ozemobacter sibiricus</name>
    <dbReference type="NCBI Taxonomy" id="2268124"/>
    <lineage>
        <taxon>Bacteria</taxon>
        <taxon>Candidatus Ozemobacteria</taxon>
        <taxon>Candidatus Ozemobacterales</taxon>
        <taxon>Candidatus Ozemobacteraceae</taxon>
        <taxon>Candidatus Ozemobacter</taxon>
    </lineage>
</organism>
<proteinExistence type="predicted"/>
<name>A0A367ZHE8_9BACT</name>
<dbReference type="PROSITE" id="PS51257">
    <property type="entry name" value="PROKAR_LIPOPROTEIN"/>
    <property type="match status" value="1"/>
</dbReference>
<reference evidence="1 2" key="1">
    <citation type="submission" date="2018-05" db="EMBL/GenBank/DDBJ databases">
        <title>A metagenomic window into the 2 km-deep terrestrial subsurface aquifer revealed taxonomically and functionally diverse microbial community comprising novel uncultured bacterial lineages.</title>
        <authorList>
            <person name="Kadnikov V.V."/>
            <person name="Mardanov A.V."/>
            <person name="Beletsky A.V."/>
            <person name="Banks D."/>
            <person name="Pimenov N.V."/>
            <person name="Frank Y.A."/>
            <person name="Karnachuk O.V."/>
            <person name="Ravin N.V."/>
        </authorList>
    </citation>
    <scope>NUCLEOTIDE SEQUENCE [LARGE SCALE GENOMIC DNA]</scope>
    <source>
        <strain evidence="1">BY5</strain>
    </source>
</reference>
<dbReference type="EMBL" id="QOQW01000034">
    <property type="protein sequence ID" value="RCK77277.1"/>
    <property type="molecule type" value="Genomic_DNA"/>
</dbReference>
<sequence>MFARRLSWMIVTLALLLLPAFTIGCGADDNDVAKTHSMYTVGPGALEGFTYIASGS</sequence>
<gene>
    <name evidence="1" type="ORF">OZSIB_3088</name>
</gene>